<name>A0A3M3XGD3_9PSED</name>
<accession>A0A3M3XGD3</accession>
<feature type="transmembrane region" description="Helical" evidence="1">
    <location>
        <begin position="31"/>
        <end position="52"/>
    </location>
</feature>
<feature type="transmembrane region" description="Helical" evidence="1">
    <location>
        <begin position="58"/>
        <end position="78"/>
    </location>
</feature>
<dbReference type="AlphaFoldDB" id="A0A3M3XGD3"/>
<reference evidence="4 5" key="1">
    <citation type="submission" date="2018-08" db="EMBL/GenBank/DDBJ databases">
        <title>Recombination of ecologically and evolutionarily significant loci maintains genetic cohesion in the Pseudomonas syringae species complex.</title>
        <authorList>
            <person name="Dillon M."/>
            <person name="Thakur S."/>
            <person name="Almeida R.N.D."/>
            <person name="Weir B.S."/>
            <person name="Guttman D.S."/>
        </authorList>
    </citation>
    <scope>NUCLEOTIDE SEQUENCE [LARGE SCALE GENOMIC DNA]</scope>
    <source>
        <strain evidence="2 5">ICMP 2732</strain>
        <strain evidence="3 4">ICMP 8670</strain>
    </source>
</reference>
<keyword evidence="1" id="KW-0812">Transmembrane</keyword>
<dbReference type="Proteomes" id="UP000281350">
    <property type="component" value="Unassembled WGS sequence"/>
</dbReference>
<evidence type="ECO:0000313" key="4">
    <source>
        <dbReference type="Proteomes" id="UP000276615"/>
    </source>
</evidence>
<dbReference type="Proteomes" id="UP000276615">
    <property type="component" value="Unassembled WGS sequence"/>
</dbReference>
<comment type="caution">
    <text evidence="2">The sequence shown here is derived from an EMBL/GenBank/DDBJ whole genome shotgun (WGS) entry which is preliminary data.</text>
</comment>
<protein>
    <submittedName>
        <fullName evidence="2">Uncharacterized protein</fullName>
    </submittedName>
</protein>
<keyword evidence="1" id="KW-0472">Membrane</keyword>
<organism evidence="2 5">
    <name type="scientific">Pseudomonas syringae pv. primulae</name>
    <dbReference type="NCBI Taxonomy" id="251707"/>
    <lineage>
        <taxon>Bacteria</taxon>
        <taxon>Pseudomonadati</taxon>
        <taxon>Pseudomonadota</taxon>
        <taxon>Gammaproteobacteria</taxon>
        <taxon>Pseudomonadales</taxon>
        <taxon>Pseudomonadaceae</taxon>
        <taxon>Pseudomonas</taxon>
    </lineage>
</organism>
<dbReference type="EMBL" id="RBRQ01000285">
    <property type="protein sequence ID" value="RMR03515.1"/>
    <property type="molecule type" value="Genomic_DNA"/>
</dbReference>
<gene>
    <name evidence="3" type="ORF">ALP92_101128</name>
    <name evidence="2" type="ORF">ALQ36_02748</name>
</gene>
<keyword evidence="1" id="KW-1133">Transmembrane helix</keyword>
<evidence type="ECO:0000313" key="2">
    <source>
        <dbReference type="EMBL" id="RMO69168.1"/>
    </source>
</evidence>
<sequence length="87" mass="9365">MIDLFLAFLNGVSLIDPEHPSAGRFSRLARVLSIVCAIPAFVVVLILLIVWISDMGPTAQKIAMGVGAMQLTGLLVLLMRKRDASDS</sequence>
<dbReference type="EMBL" id="RBPY01000181">
    <property type="protein sequence ID" value="RMO69168.1"/>
    <property type="molecule type" value="Genomic_DNA"/>
</dbReference>
<evidence type="ECO:0000313" key="5">
    <source>
        <dbReference type="Proteomes" id="UP000281350"/>
    </source>
</evidence>
<evidence type="ECO:0000256" key="1">
    <source>
        <dbReference type="SAM" id="Phobius"/>
    </source>
</evidence>
<proteinExistence type="predicted"/>
<evidence type="ECO:0000313" key="3">
    <source>
        <dbReference type="EMBL" id="RMR03515.1"/>
    </source>
</evidence>
<dbReference type="RefSeq" id="WP_024421307.1">
    <property type="nucleotide sequence ID" value="NZ_RBPY01000181.1"/>
</dbReference>